<comment type="similarity">
    <text evidence="2">Belongs to the UQCRB/QCR7 family.</text>
</comment>
<reference evidence="9" key="1">
    <citation type="submission" date="2021-02" db="EMBL/GenBank/DDBJ databases">
        <title>First Annotated Genome of the Yellow-green Alga Tribonema minus.</title>
        <authorList>
            <person name="Mahan K.M."/>
        </authorList>
    </citation>
    <scope>NUCLEOTIDE SEQUENCE</scope>
    <source>
        <strain evidence="9">UTEX B ZZ1240</strain>
    </source>
</reference>
<sequence>MTTTLALINSMLLASRNNAQRAGLKYQDLLVEYPAVLQALESAAPATLAARNRRIVRASDVIVKQKPLPQFGRHSVRQALVAAAAAAAAAAAGLA</sequence>
<dbReference type="GO" id="GO:0006122">
    <property type="term" value="P:mitochondrial electron transport, ubiquinol to cytochrome c"/>
    <property type="evidence" value="ECO:0007669"/>
    <property type="project" value="InterPro"/>
</dbReference>
<evidence type="ECO:0000256" key="3">
    <source>
        <dbReference type="ARBA" id="ARBA00022448"/>
    </source>
</evidence>
<evidence type="ECO:0000256" key="1">
    <source>
        <dbReference type="ARBA" id="ARBA00004443"/>
    </source>
</evidence>
<evidence type="ECO:0000256" key="8">
    <source>
        <dbReference type="ARBA" id="ARBA00023136"/>
    </source>
</evidence>
<accession>A0A836CDT6</accession>
<dbReference type="GO" id="GO:0005743">
    <property type="term" value="C:mitochondrial inner membrane"/>
    <property type="evidence" value="ECO:0007669"/>
    <property type="project" value="UniProtKB-SubCell"/>
</dbReference>
<evidence type="ECO:0000256" key="5">
    <source>
        <dbReference type="ARBA" id="ARBA00022792"/>
    </source>
</evidence>
<dbReference type="Proteomes" id="UP000664859">
    <property type="component" value="Unassembled WGS sequence"/>
</dbReference>
<name>A0A836CDT6_9STRA</name>
<proteinExistence type="inferred from homology"/>
<evidence type="ECO:0000256" key="4">
    <source>
        <dbReference type="ARBA" id="ARBA00022660"/>
    </source>
</evidence>
<evidence type="ECO:0000256" key="2">
    <source>
        <dbReference type="ARBA" id="ARBA00008554"/>
    </source>
</evidence>
<keyword evidence="8" id="KW-0472">Membrane</keyword>
<evidence type="ECO:0000256" key="6">
    <source>
        <dbReference type="ARBA" id="ARBA00022982"/>
    </source>
</evidence>
<dbReference type="Gene3D" id="1.10.1090.10">
    <property type="entry name" value="Cytochrome b-c1 complex subunit 7"/>
    <property type="match status" value="1"/>
</dbReference>
<evidence type="ECO:0000313" key="10">
    <source>
        <dbReference type="Proteomes" id="UP000664859"/>
    </source>
</evidence>
<dbReference type="AlphaFoldDB" id="A0A836CDT6"/>
<keyword evidence="6" id="KW-0249">Electron transport</keyword>
<keyword evidence="5" id="KW-0999">Mitochondrion inner membrane</keyword>
<evidence type="ECO:0000313" key="9">
    <source>
        <dbReference type="EMBL" id="KAG5180311.1"/>
    </source>
</evidence>
<comment type="subcellular location">
    <subcellularLocation>
        <location evidence="1">Mitochondrion inner membrane</location>
        <topology evidence="1">Peripheral membrane protein</topology>
        <orientation evidence="1">Matrix side</orientation>
    </subcellularLocation>
</comment>
<organism evidence="9 10">
    <name type="scientific">Tribonema minus</name>
    <dbReference type="NCBI Taxonomy" id="303371"/>
    <lineage>
        <taxon>Eukaryota</taxon>
        <taxon>Sar</taxon>
        <taxon>Stramenopiles</taxon>
        <taxon>Ochrophyta</taxon>
        <taxon>PX clade</taxon>
        <taxon>Xanthophyceae</taxon>
        <taxon>Tribonematales</taxon>
        <taxon>Tribonemataceae</taxon>
        <taxon>Tribonema</taxon>
    </lineage>
</organism>
<gene>
    <name evidence="9" type="ORF">JKP88DRAFT_349627</name>
</gene>
<dbReference type="EMBL" id="JAFCMP010000401">
    <property type="protein sequence ID" value="KAG5180311.1"/>
    <property type="molecule type" value="Genomic_DNA"/>
</dbReference>
<keyword evidence="7" id="KW-0496">Mitochondrion</keyword>
<dbReference type="Pfam" id="PF02271">
    <property type="entry name" value="UCR_14kD"/>
    <property type="match status" value="1"/>
</dbReference>
<keyword evidence="4" id="KW-0679">Respiratory chain</keyword>
<dbReference type="SUPFAM" id="SSF81524">
    <property type="entry name" value="14 kDa protein of cytochrome bc1 complex (Ubiquinol-cytochrome c reductase)"/>
    <property type="match status" value="1"/>
</dbReference>
<keyword evidence="10" id="KW-1185">Reference proteome</keyword>
<dbReference type="OrthoDB" id="425749at2759"/>
<dbReference type="GO" id="GO:0045275">
    <property type="term" value="C:respiratory chain complex III"/>
    <property type="evidence" value="ECO:0007669"/>
    <property type="project" value="InterPro"/>
</dbReference>
<evidence type="ECO:0000256" key="7">
    <source>
        <dbReference type="ARBA" id="ARBA00023128"/>
    </source>
</evidence>
<protein>
    <submittedName>
        <fullName evidence="9">Uncharacterized protein</fullName>
    </submittedName>
</protein>
<comment type="caution">
    <text evidence="9">The sequence shown here is derived from an EMBL/GenBank/DDBJ whole genome shotgun (WGS) entry which is preliminary data.</text>
</comment>
<keyword evidence="3" id="KW-0813">Transport</keyword>
<dbReference type="InterPro" id="IPR036544">
    <property type="entry name" value="QCR7_sf"/>
</dbReference>
<dbReference type="InterPro" id="IPR003197">
    <property type="entry name" value="QCR7"/>
</dbReference>